<evidence type="ECO:0000259" key="1">
    <source>
        <dbReference type="Pfam" id="PF04149"/>
    </source>
</evidence>
<dbReference type="Proteomes" id="UP000562352">
    <property type="component" value="Unassembled WGS sequence"/>
</dbReference>
<sequence>MDLNDLTWRKSSLSGNNGGDCVEVAELAPTTPRPTHKPDATYALRDSKNPIGPVLYFTPSEWQAFLRASK</sequence>
<dbReference type="Pfam" id="PF04149">
    <property type="entry name" value="DUF397"/>
    <property type="match status" value="1"/>
</dbReference>
<evidence type="ECO:0000313" key="2">
    <source>
        <dbReference type="EMBL" id="MBB5962973.1"/>
    </source>
</evidence>
<evidence type="ECO:0000313" key="3">
    <source>
        <dbReference type="Proteomes" id="UP000562352"/>
    </source>
</evidence>
<name>A0A841D1W0_PLAVE</name>
<dbReference type="InterPro" id="IPR007278">
    <property type="entry name" value="DUF397"/>
</dbReference>
<dbReference type="RefSeq" id="WP_184940805.1">
    <property type="nucleotide sequence ID" value="NZ_BAAAWZ010000001.1"/>
</dbReference>
<gene>
    <name evidence="2" type="ORF">FHS22_002247</name>
</gene>
<dbReference type="EMBL" id="JACHJJ010000006">
    <property type="protein sequence ID" value="MBB5962973.1"/>
    <property type="molecule type" value="Genomic_DNA"/>
</dbReference>
<proteinExistence type="predicted"/>
<reference evidence="2 3" key="1">
    <citation type="submission" date="2020-08" db="EMBL/GenBank/DDBJ databases">
        <title>Genomic Encyclopedia of Type Strains, Phase III (KMG-III): the genomes of soil and plant-associated and newly described type strains.</title>
        <authorList>
            <person name="Whitman W."/>
        </authorList>
    </citation>
    <scope>NUCLEOTIDE SEQUENCE [LARGE SCALE GENOMIC DNA]</scope>
    <source>
        <strain evidence="2 3">CECT 3303</strain>
    </source>
</reference>
<dbReference type="AlphaFoldDB" id="A0A841D1W0"/>
<comment type="caution">
    <text evidence="2">The sequence shown here is derived from an EMBL/GenBank/DDBJ whole genome shotgun (WGS) entry which is preliminary data.</text>
</comment>
<accession>A0A841D1W0</accession>
<feature type="domain" description="DUF397" evidence="1">
    <location>
        <begin position="6"/>
        <end position="68"/>
    </location>
</feature>
<protein>
    <recommendedName>
        <fullName evidence="1">DUF397 domain-containing protein</fullName>
    </recommendedName>
</protein>
<organism evidence="2 3">
    <name type="scientific">Planomonospora venezuelensis</name>
    <dbReference type="NCBI Taxonomy" id="1999"/>
    <lineage>
        <taxon>Bacteria</taxon>
        <taxon>Bacillati</taxon>
        <taxon>Actinomycetota</taxon>
        <taxon>Actinomycetes</taxon>
        <taxon>Streptosporangiales</taxon>
        <taxon>Streptosporangiaceae</taxon>
        <taxon>Planomonospora</taxon>
    </lineage>
</organism>
<keyword evidence="3" id="KW-1185">Reference proteome</keyword>